<reference evidence="4" key="1">
    <citation type="submission" date="2022-11" db="UniProtKB">
        <authorList>
            <consortium name="WormBaseParasite"/>
        </authorList>
    </citation>
    <scope>IDENTIFICATION</scope>
</reference>
<protein>
    <submittedName>
        <fullName evidence="4">Uncharacterized protein</fullName>
    </submittedName>
</protein>
<evidence type="ECO:0000256" key="1">
    <source>
        <dbReference type="SAM" id="MobiDB-lite"/>
    </source>
</evidence>
<feature type="chain" id="PRO_5036964208" evidence="2">
    <location>
        <begin position="22"/>
        <end position="230"/>
    </location>
</feature>
<evidence type="ECO:0000313" key="4">
    <source>
        <dbReference type="WBParaSite" id="PSAMB.scaffold446size50759.g5906.t1"/>
    </source>
</evidence>
<feature type="compositionally biased region" description="Low complexity" evidence="1">
    <location>
        <begin position="100"/>
        <end position="113"/>
    </location>
</feature>
<proteinExistence type="predicted"/>
<keyword evidence="3" id="KW-1185">Reference proteome</keyword>
<organism evidence="3 4">
    <name type="scientific">Plectus sambesii</name>
    <dbReference type="NCBI Taxonomy" id="2011161"/>
    <lineage>
        <taxon>Eukaryota</taxon>
        <taxon>Metazoa</taxon>
        <taxon>Ecdysozoa</taxon>
        <taxon>Nematoda</taxon>
        <taxon>Chromadorea</taxon>
        <taxon>Plectida</taxon>
        <taxon>Plectina</taxon>
        <taxon>Plectoidea</taxon>
        <taxon>Plectidae</taxon>
        <taxon>Plectus</taxon>
    </lineage>
</organism>
<feature type="compositionally biased region" description="Polar residues" evidence="1">
    <location>
        <begin position="131"/>
        <end position="150"/>
    </location>
</feature>
<dbReference type="AlphaFoldDB" id="A0A914WKX7"/>
<feature type="compositionally biased region" description="Basic and acidic residues" evidence="1">
    <location>
        <begin position="40"/>
        <end position="55"/>
    </location>
</feature>
<sequence length="230" mass="23627">MADPPIPLVLFFLFITFAAKSVDSNGGAREAALVPPTYNERFEYDGRSGASEHKQSPIRQNDDAWGNEWRQESAGPSYDGQPASLPAGLGLPSISSGADASNSNPAQSGSSSAFAPEESDQSGADPFGPESGSSGSVARPVSSINANGGSSDYEEIPTGGSVAAEEEDGVYESRTVSGSSRPQSTSGGCSRANPVVPNHGCQVSFQTTFSANVLLSFNKVAGMIANDSIP</sequence>
<feature type="compositionally biased region" description="Polar residues" evidence="1">
    <location>
        <begin position="174"/>
        <end position="188"/>
    </location>
</feature>
<keyword evidence="2" id="KW-0732">Signal</keyword>
<feature type="signal peptide" evidence="2">
    <location>
        <begin position="1"/>
        <end position="21"/>
    </location>
</feature>
<accession>A0A914WKX7</accession>
<dbReference type="Proteomes" id="UP000887566">
    <property type="component" value="Unplaced"/>
</dbReference>
<name>A0A914WKX7_9BILA</name>
<evidence type="ECO:0000313" key="3">
    <source>
        <dbReference type="Proteomes" id="UP000887566"/>
    </source>
</evidence>
<feature type="region of interest" description="Disordered" evidence="1">
    <location>
        <begin position="36"/>
        <end position="191"/>
    </location>
</feature>
<dbReference type="WBParaSite" id="PSAMB.scaffold446size50759.g5906.t1">
    <property type="protein sequence ID" value="PSAMB.scaffold446size50759.g5906.t1"/>
    <property type="gene ID" value="PSAMB.scaffold446size50759.g5906"/>
</dbReference>
<evidence type="ECO:0000256" key="2">
    <source>
        <dbReference type="SAM" id="SignalP"/>
    </source>
</evidence>